<proteinExistence type="predicted"/>
<protein>
    <recommendedName>
        <fullName evidence="1">HTH luxR-type domain-containing protein</fullName>
    </recommendedName>
</protein>
<dbReference type="PROSITE" id="PS50043">
    <property type="entry name" value="HTH_LUXR_2"/>
    <property type="match status" value="1"/>
</dbReference>
<comment type="caution">
    <text evidence="2">The sequence shown here is derived from an EMBL/GenBank/DDBJ whole genome shotgun (WGS) entry which is preliminary data.</text>
</comment>
<feature type="domain" description="HTH luxR-type" evidence="1">
    <location>
        <begin position="70"/>
        <end position="135"/>
    </location>
</feature>
<dbReference type="SUPFAM" id="SSF46785">
    <property type="entry name" value="Winged helix' DNA-binding domain"/>
    <property type="match status" value="1"/>
</dbReference>
<dbReference type="Pfam" id="PF00196">
    <property type="entry name" value="GerE"/>
    <property type="match status" value="1"/>
</dbReference>
<dbReference type="Proteomes" id="UP001499978">
    <property type="component" value="Unassembled WGS sequence"/>
</dbReference>
<keyword evidence="3" id="KW-1185">Reference proteome</keyword>
<dbReference type="InterPro" id="IPR036390">
    <property type="entry name" value="WH_DNA-bd_sf"/>
</dbReference>
<accession>A0ABN3N748</accession>
<dbReference type="InterPro" id="IPR005471">
    <property type="entry name" value="Tscrpt_reg_IclR_N"/>
</dbReference>
<dbReference type="Pfam" id="PF09339">
    <property type="entry name" value="HTH_IclR"/>
    <property type="match status" value="1"/>
</dbReference>
<name>A0ABN3N748_9ACTN</name>
<dbReference type="EMBL" id="BAAARY010000003">
    <property type="protein sequence ID" value="GAA2515696.1"/>
    <property type="molecule type" value="Genomic_DNA"/>
</dbReference>
<dbReference type="SUPFAM" id="SSF46894">
    <property type="entry name" value="C-terminal effector domain of the bipartite response regulators"/>
    <property type="match status" value="1"/>
</dbReference>
<evidence type="ECO:0000259" key="1">
    <source>
        <dbReference type="PROSITE" id="PS50043"/>
    </source>
</evidence>
<dbReference type="RefSeq" id="WP_344169008.1">
    <property type="nucleotide sequence ID" value="NZ_BAAARY010000003.1"/>
</dbReference>
<organism evidence="2 3">
    <name type="scientific">Pilimelia columellifera subsp. columellifera</name>
    <dbReference type="NCBI Taxonomy" id="706583"/>
    <lineage>
        <taxon>Bacteria</taxon>
        <taxon>Bacillati</taxon>
        <taxon>Actinomycetota</taxon>
        <taxon>Actinomycetes</taxon>
        <taxon>Micromonosporales</taxon>
        <taxon>Micromonosporaceae</taxon>
        <taxon>Pilimelia</taxon>
    </lineage>
</organism>
<evidence type="ECO:0000313" key="3">
    <source>
        <dbReference type="Proteomes" id="UP001499978"/>
    </source>
</evidence>
<gene>
    <name evidence="2" type="ORF">GCM10010201_10230</name>
</gene>
<dbReference type="InterPro" id="IPR000792">
    <property type="entry name" value="Tscrpt_reg_LuxR_C"/>
</dbReference>
<dbReference type="InterPro" id="IPR036388">
    <property type="entry name" value="WH-like_DNA-bd_sf"/>
</dbReference>
<dbReference type="InterPro" id="IPR016032">
    <property type="entry name" value="Sig_transdc_resp-reg_C-effctor"/>
</dbReference>
<sequence length="152" mass="16143">MSSDARRPATTVRHHRPTDTARVLQALAAAGPKPAAALARELNMPPARVEHALVTLRRAGAVTDSRPGPAGRKPLRLTRRDQQLLGLLARGHTDASAAARLRISARSVTNILRRLMDLLEVDNRFQLGLALGAIWGAGSQQRAATASADGAV</sequence>
<evidence type="ECO:0000313" key="2">
    <source>
        <dbReference type="EMBL" id="GAA2515696.1"/>
    </source>
</evidence>
<reference evidence="2 3" key="1">
    <citation type="journal article" date="2019" name="Int. J. Syst. Evol. Microbiol.">
        <title>The Global Catalogue of Microorganisms (GCM) 10K type strain sequencing project: providing services to taxonomists for standard genome sequencing and annotation.</title>
        <authorList>
            <consortium name="The Broad Institute Genomics Platform"/>
            <consortium name="The Broad Institute Genome Sequencing Center for Infectious Disease"/>
            <person name="Wu L."/>
            <person name="Ma J."/>
        </authorList>
    </citation>
    <scope>NUCLEOTIDE SEQUENCE [LARGE SCALE GENOMIC DNA]</scope>
    <source>
        <strain evidence="2 3">JCM 3367</strain>
    </source>
</reference>
<dbReference type="SMART" id="SM00421">
    <property type="entry name" value="HTH_LUXR"/>
    <property type="match status" value="1"/>
</dbReference>
<dbReference type="Gene3D" id="1.10.10.10">
    <property type="entry name" value="Winged helix-like DNA-binding domain superfamily/Winged helix DNA-binding domain"/>
    <property type="match status" value="2"/>
</dbReference>